<dbReference type="PATRIC" id="fig|1423.173.peg.4038"/>
<reference evidence="1 2" key="1">
    <citation type="submission" date="2014-12" db="EMBL/GenBank/DDBJ databases">
        <title>Comparative genome analysis of Bacillus coagulans HM-08, Clostridium butyricum HM-68, Bacillus subtilis HM-66 and Bacillus licheniformis BL-09.</title>
        <authorList>
            <person name="Zhang H."/>
        </authorList>
    </citation>
    <scope>NUCLEOTIDE SEQUENCE [LARGE SCALE GENOMIC DNA]</scope>
    <source>
        <strain evidence="1 2">HM-66</strain>
    </source>
</reference>
<proteinExistence type="predicted"/>
<dbReference type="AlphaFoldDB" id="A0A0D1IZR4"/>
<protein>
    <recommendedName>
        <fullName evidence="3">Apea-like HEPN domain-containing protein</fullName>
    </recommendedName>
</protein>
<name>A0A0D1IZR4_BACIU</name>
<evidence type="ECO:0000313" key="2">
    <source>
        <dbReference type="Proteomes" id="UP000032247"/>
    </source>
</evidence>
<accession>A0A0D1IZR4</accession>
<dbReference type="EMBL" id="JXBC01000013">
    <property type="protein sequence ID" value="KIU05499.1"/>
    <property type="molecule type" value="Genomic_DNA"/>
</dbReference>
<evidence type="ECO:0008006" key="3">
    <source>
        <dbReference type="Google" id="ProtNLM"/>
    </source>
</evidence>
<dbReference type="Proteomes" id="UP000032247">
    <property type="component" value="Unassembled WGS sequence"/>
</dbReference>
<comment type="caution">
    <text evidence="1">The sequence shown here is derived from an EMBL/GenBank/DDBJ whole genome shotgun (WGS) entry which is preliminary data.</text>
</comment>
<evidence type="ECO:0000313" key="1">
    <source>
        <dbReference type="EMBL" id="KIU05499.1"/>
    </source>
</evidence>
<sequence length="356" mass="42775">MSNYEDMFYEYYESLVDDVDLLNIDFSKAPYIKILDESININLTVNLEELGLCDDRLNYHKINRYDFKVLNKRLNIWRNKGFHINDYCEFFINDSFTDFSFNIREHNVKVGRPSRIFQFLFNDVLGYKGVSDGWDDITTISINKIDLGSIDTIMERAIFELSHAEDRTTQLYYPEIYHFTEHPIVIEPYHANDEVLIKDYSKGEYEEVIRFYNEGRRKEEPLYFYRVLEYFFYINLKNQIFDHVGTYNKDGNEYFFMKNIQSIFTKKEETLLTHLLENLEIDQDIEFAYKENLIKENNKGIFIKALYEFRNSIVHSKFDFRTTINFPEYINRNGSSDNSWLYILESLAKKCIGKFC</sequence>
<organism evidence="1 2">
    <name type="scientific">Bacillus subtilis</name>
    <dbReference type="NCBI Taxonomy" id="1423"/>
    <lineage>
        <taxon>Bacteria</taxon>
        <taxon>Bacillati</taxon>
        <taxon>Bacillota</taxon>
        <taxon>Bacilli</taxon>
        <taxon>Bacillales</taxon>
        <taxon>Bacillaceae</taxon>
        <taxon>Bacillus</taxon>
    </lineage>
</organism>
<gene>
    <name evidence="1" type="ORF">SC09_contig4orf00303</name>
</gene>